<dbReference type="Proteomes" id="UP000887116">
    <property type="component" value="Unassembled WGS sequence"/>
</dbReference>
<dbReference type="AlphaFoldDB" id="A0A8X6K7B4"/>
<evidence type="ECO:0000259" key="1">
    <source>
        <dbReference type="PROSITE" id="PS50948"/>
    </source>
</evidence>
<accession>A0A8X6K7B4</accession>
<gene>
    <name evidence="2" type="ORF">TNCT_169981</name>
</gene>
<feature type="domain" description="Apple" evidence="1">
    <location>
        <begin position="256"/>
        <end position="353"/>
    </location>
</feature>
<name>A0A8X6K7B4_TRICU</name>
<dbReference type="PROSITE" id="PS50948">
    <property type="entry name" value="PAN"/>
    <property type="match status" value="1"/>
</dbReference>
<evidence type="ECO:0000313" key="2">
    <source>
        <dbReference type="EMBL" id="GFQ64186.1"/>
    </source>
</evidence>
<dbReference type="EMBL" id="BMAO01019971">
    <property type="protein sequence ID" value="GFQ64186.1"/>
    <property type="molecule type" value="Genomic_DNA"/>
</dbReference>
<sequence>MIRRNATALEDWSKKVPQSQTHYADSLFYGGWAVVLFRFRCDIPSDVLKVKDVLTKHLGIVGPLSKDTLAKWNDAIAEIRADDGIRGSVNLYTHVYSSVTLSEIDSPMSLLKAIDKLKESVGSLGQPLFMNLEPLHDLNKKYPEVHENIEMLSELEKLDEMHDDVKVTLVSMRRWMAETLTDFDDDQEEKISNLLTTLNQCLKAFSGVGADVSLFKEMNHRILDKAYQAYLGGLEKGIATYNLAFRRLKEELDASCENTFLHKIRGLLRVYDHEVLKKEEVEGGLQECQKLCKEEDRCRSIGYAQHLSELDPATGLYLKKERQCWIYFRSTSTATVHTPNGLSGDLAIYDRRCY</sequence>
<organism evidence="2 3">
    <name type="scientific">Trichonephila clavata</name>
    <name type="common">Joro spider</name>
    <name type="synonym">Nephila clavata</name>
    <dbReference type="NCBI Taxonomy" id="2740835"/>
    <lineage>
        <taxon>Eukaryota</taxon>
        <taxon>Metazoa</taxon>
        <taxon>Ecdysozoa</taxon>
        <taxon>Arthropoda</taxon>
        <taxon>Chelicerata</taxon>
        <taxon>Arachnida</taxon>
        <taxon>Araneae</taxon>
        <taxon>Araneomorphae</taxon>
        <taxon>Entelegynae</taxon>
        <taxon>Araneoidea</taxon>
        <taxon>Nephilidae</taxon>
        <taxon>Trichonephila</taxon>
    </lineage>
</organism>
<comment type="caution">
    <text evidence="2">The sequence shown here is derived from an EMBL/GenBank/DDBJ whole genome shotgun (WGS) entry which is preliminary data.</text>
</comment>
<protein>
    <recommendedName>
        <fullName evidence="1">Apple domain-containing protein</fullName>
    </recommendedName>
</protein>
<keyword evidence="3" id="KW-1185">Reference proteome</keyword>
<evidence type="ECO:0000313" key="3">
    <source>
        <dbReference type="Proteomes" id="UP000887116"/>
    </source>
</evidence>
<proteinExistence type="predicted"/>
<reference evidence="2" key="1">
    <citation type="submission" date="2020-07" db="EMBL/GenBank/DDBJ databases">
        <title>Multicomponent nature underlies the extraordinary mechanical properties of spider dragline silk.</title>
        <authorList>
            <person name="Kono N."/>
            <person name="Nakamura H."/>
            <person name="Mori M."/>
            <person name="Yoshida Y."/>
            <person name="Ohtoshi R."/>
            <person name="Malay A.D."/>
            <person name="Moran D.A.P."/>
            <person name="Tomita M."/>
            <person name="Numata K."/>
            <person name="Arakawa K."/>
        </authorList>
    </citation>
    <scope>NUCLEOTIDE SEQUENCE</scope>
</reference>
<dbReference type="Pfam" id="PF00024">
    <property type="entry name" value="PAN_1"/>
    <property type="match status" value="1"/>
</dbReference>
<dbReference type="OrthoDB" id="6416022at2759"/>
<dbReference type="InterPro" id="IPR003609">
    <property type="entry name" value="Pan_app"/>
</dbReference>